<evidence type="ECO:0000259" key="5">
    <source>
        <dbReference type="PROSITE" id="PS50075"/>
    </source>
</evidence>
<sequence length="1072" mass="114229">MRAPLSPTQERLWLLQRLEPDNASYTVYLVRGLRGPLDRAALAGAFDDVLARQESLRTRFTEEDGTPWAVVDPPAPAVIDWPVARDRREAERLVAERVNAPFDLARGVPLRIAVIRVADGGHGPGDHAPDGGRHSGDRAPDDHAPDDRAPDDGHGSGDRAPGGEYGRDDEHLLCVTMHHIISDGWSLNVILDELAAYYTARVSGTEPDLPPLPVRAVHHALWQRSRAGRAVPYWQDKLADPPPAELPFRGERASGRGEFHGIHLPPATARRLEELARQRRTTLFAVLMAAYQVLLSRHTGLTDVLVGSVIAGRDRVELESMVGYASQPVILRGDLGGDPSFAELVTRTRGDVLDVLGASAVPFERLDTPAESLMPSMLILHSQDGGPRRGFGDLEVTGFDAGFRQAKIDLQVEAWSGADGLGITFCYDTGLFEDEAVRRLAGRFTRLLESAAADPHTAVSDLPIWTAEDEEEIRALAGPPDGSGTADAPAVPEMITQAVRRAPGAVAVLCGEDRVTYGELDARADALAGALVRAGVRPGDVVGVCLPRSIEMITSLLAVWRAGAAYLPLDPADPDERLAFSMEDAAVTHVITRRELPAELRGTAIDPGAAAAPVNAPVEAGPADAAYVITTSGSTGLPKGVLVEHGAVAARVRWMCADYGLGPGDHVVQFASLSFDAHVEEIFPALAAGAALVLLPEGATSLPDVLGSPAGERVTVLDLPTAYWHALVEELEEIAWPPGLRLVILGGEQVAGAAVGRWRERFGDRVRLVNTYGPTEAAVIATAEDLDAGAVAGRPPIGRPIGATSVRVLDGRGRPLPPGAAGELVIGGAGVARGYLGRPALTAAAFVPDPYGPPGARRYRTGDRARWRTDGRLEFLGRLDGQLKVRGFRIEPGEVESRLLAHPQVGQAFVTARDGELVAYVTGSADPADLREHLERVLPRQLVPTAWVRLDALPLTARGKIDRAALPEPAAAPAPERVPPRDDAERLVAGIWEELLGVTGLGVFDDFFALGGHSLLATRVAARIRRATGVEVPIRTVFARTTIAALAAEVETLLIEELAGMTEEEAMNLLGG</sequence>
<dbReference type="CDD" id="cd05930">
    <property type="entry name" value="A_NRPS"/>
    <property type="match status" value="1"/>
</dbReference>
<dbReference type="GO" id="GO:0003824">
    <property type="term" value="F:catalytic activity"/>
    <property type="evidence" value="ECO:0007669"/>
    <property type="project" value="InterPro"/>
</dbReference>
<dbReference type="InterPro" id="IPR020845">
    <property type="entry name" value="AMP-binding_CS"/>
</dbReference>
<dbReference type="SUPFAM" id="SSF47336">
    <property type="entry name" value="ACP-like"/>
    <property type="match status" value="1"/>
</dbReference>
<dbReference type="InterPro" id="IPR042099">
    <property type="entry name" value="ANL_N_sf"/>
</dbReference>
<dbReference type="Proteomes" id="UP000619788">
    <property type="component" value="Unassembled WGS sequence"/>
</dbReference>
<reference evidence="6 7" key="1">
    <citation type="submission" date="2021-01" db="EMBL/GenBank/DDBJ databases">
        <title>Whole genome shotgun sequence of Planobispora siamensis NBRC 107568.</title>
        <authorList>
            <person name="Komaki H."/>
            <person name="Tamura T."/>
        </authorList>
    </citation>
    <scope>NUCLEOTIDE SEQUENCE [LARGE SCALE GENOMIC DNA]</scope>
    <source>
        <strain evidence="6 7">NBRC 107568</strain>
    </source>
</reference>
<evidence type="ECO:0000256" key="4">
    <source>
        <dbReference type="SAM" id="MobiDB-lite"/>
    </source>
</evidence>
<dbReference type="RefSeq" id="WP_204065500.1">
    <property type="nucleotide sequence ID" value="NZ_BOOJ01000032.1"/>
</dbReference>
<dbReference type="FunFam" id="3.40.50.12780:FF:000012">
    <property type="entry name" value="Non-ribosomal peptide synthetase"/>
    <property type="match status" value="1"/>
</dbReference>
<dbReference type="SUPFAM" id="SSF56801">
    <property type="entry name" value="Acetyl-CoA synthetase-like"/>
    <property type="match status" value="1"/>
</dbReference>
<dbReference type="SUPFAM" id="SSF52777">
    <property type="entry name" value="CoA-dependent acyltransferases"/>
    <property type="match status" value="3"/>
</dbReference>
<dbReference type="GO" id="GO:0072330">
    <property type="term" value="P:monocarboxylic acid biosynthetic process"/>
    <property type="evidence" value="ECO:0007669"/>
    <property type="project" value="UniProtKB-ARBA"/>
</dbReference>
<dbReference type="InterPro" id="IPR006162">
    <property type="entry name" value="Ppantetheine_attach_site"/>
</dbReference>
<feature type="compositionally biased region" description="Basic and acidic residues" evidence="4">
    <location>
        <begin position="124"/>
        <end position="157"/>
    </location>
</feature>
<dbReference type="Pfam" id="PF00668">
    <property type="entry name" value="Condensation"/>
    <property type="match status" value="2"/>
</dbReference>
<evidence type="ECO:0000256" key="3">
    <source>
        <dbReference type="ARBA" id="ARBA00022553"/>
    </source>
</evidence>
<keyword evidence="2" id="KW-0596">Phosphopantetheine</keyword>
<dbReference type="InterPro" id="IPR000873">
    <property type="entry name" value="AMP-dep_synth/lig_dom"/>
</dbReference>
<dbReference type="PROSITE" id="PS50075">
    <property type="entry name" value="CARRIER"/>
    <property type="match status" value="1"/>
</dbReference>
<dbReference type="InterPro" id="IPR020806">
    <property type="entry name" value="PKS_PP-bd"/>
</dbReference>
<organism evidence="6 7">
    <name type="scientific">Planobispora siamensis</name>
    <dbReference type="NCBI Taxonomy" id="936338"/>
    <lineage>
        <taxon>Bacteria</taxon>
        <taxon>Bacillati</taxon>
        <taxon>Actinomycetota</taxon>
        <taxon>Actinomycetes</taxon>
        <taxon>Streptosporangiales</taxon>
        <taxon>Streptosporangiaceae</taxon>
        <taxon>Planobispora</taxon>
    </lineage>
</organism>
<dbReference type="Gene3D" id="3.30.300.30">
    <property type="match status" value="1"/>
</dbReference>
<evidence type="ECO:0000256" key="1">
    <source>
        <dbReference type="ARBA" id="ARBA00001957"/>
    </source>
</evidence>
<dbReference type="FunFam" id="1.10.1200.10:FF:000016">
    <property type="entry name" value="Non-ribosomal peptide synthase"/>
    <property type="match status" value="1"/>
</dbReference>
<accession>A0A8J3WL79</accession>
<keyword evidence="3" id="KW-0597">Phosphoprotein</keyword>
<dbReference type="Pfam" id="PF13193">
    <property type="entry name" value="AMP-binding_C"/>
    <property type="match status" value="1"/>
</dbReference>
<evidence type="ECO:0000313" key="6">
    <source>
        <dbReference type="EMBL" id="GIH93335.1"/>
    </source>
</evidence>
<proteinExistence type="predicted"/>
<dbReference type="PANTHER" id="PTHR45527">
    <property type="entry name" value="NONRIBOSOMAL PEPTIDE SYNTHETASE"/>
    <property type="match status" value="1"/>
</dbReference>
<evidence type="ECO:0000313" key="7">
    <source>
        <dbReference type="Proteomes" id="UP000619788"/>
    </source>
</evidence>
<evidence type="ECO:0000256" key="2">
    <source>
        <dbReference type="ARBA" id="ARBA00022450"/>
    </source>
</evidence>
<gene>
    <name evidence="6" type="ORF">Psi01_39650</name>
</gene>
<dbReference type="EMBL" id="BOOJ01000032">
    <property type="protein sequence ID" value="GIH93335.1"/>
    <property type="molecule type" value="Genomic_DNA"/>
</dbReference>
<feature type="domain" description="Carrier" evidence="5">
    <location>
        <begin position="979"/>
        <end position="1054"/>
    </location>
</feature>
<feature type="region of interest" description="Disordered" evidence="4">
    <location>
        <begin position="121"/>
        <end position="165"/>
    </location>
</feature>
<dbReference type="Gene3D" id="3.40.50.12780">
    <property type="entry name" value="N-terminal domain of ligase-like"/>
    <property type="match status" value="1"/>
</dbReference>
<dbReference type="InterPro" id="IPR010071">
    <property type="entry name" value="AA_adenyl_dom"/>
</dbReference>
<dbReference type="InterPro" id="IPR029058">
    <property type="entry name" value="AB_hydrolase_fold"/>
</dbReference>
<dbReference type="FunFam" id="3.40.50.980:FF:000001">
    <property type="entry name" value="Non-ribosomal peptide synthetase"/>
    <property type="match status" value="1"/>
</dbReference>
<dbReference type="InterPro" id="IPR009081">
    <property type="entry name" value="PP-bd_ACP"/>
</dbReference>
<dbReference type="Gene3D" id="3.40.50.1820">
    <property type="entry name" value="alpha/beta hydrolase"/>
    <property type="match status" value="1"/>
</dbReference>
<dbReference type="PROSITE" id="PS00455">
    <property type="entry name" value="AMP_BINDING"/>
    <property type="match status" value="1"/>
</dbReference>
<dbReference type="InterPro" id="IPR045851">
    <property type="entry name" value="AMP-bd_C_sf"/>
</dbReference>
<dbReference type="InterPro" id="IPR036736">
    <property type="entry name" value="ACP-like_sf"/>
</dbReference>
<protein>
    <recommendedName>
        <fullName evidence="5">Carrier domain-containing protein</fullName>
    </recommendedName>
</protein>
<dbReference type="PROSITE" id="PS00012">
    <property type="entry name" value="PHOSPHOPANTETHEINE"/>
    <property type="match status" value="1"/>
</dbReference>
<dbReference type="InterPro" id="IPR001242">
    <property type="entry name" value="Condensation_dom"/>
</dbReference>
<dbReference type="PANTHER" id="PTHR45527:SF1">
    <property type="entry name" value="FATTY ACID SYNTHASE"/>
    <property type="match status" value="1"/>
</dbReference>
<comment type="caution">
    <text evidence="6">The sequence shown here is derived from an EMBL/GenBank/DDBJ whole genome shotgun (WGS) entry which is preliminary data.</text>
</comment>
<dbReference type="GO" id="GO:0005737">
    <property type="term" value="C:cytoplasm"/>
    <property type="evidence" value="ECO:0007669"/>
    <property type="project" value="TreeGrafter"/>
</dbReference>
<dbReference type="InterPro" id="IPR025110">
    <property type="entry name" value="AMP-bd_C"/>
</dbReference>
<dbReference type="InterPro" id="IPR023213">
    <property type="entry name" value="CAT-like_dom_sf"/>
</dbReference>
<dbReference type="GO" id="GO:0008610">
    <property type="term" value="P:lipid biosynthetic process"/>
    <property type="evidence" value="ECO:0007669"/>
    <property type="project" value="UniProtKB-ARBA"/>
</dbReference>
<dbReference type="AlphaFoldDB" id="A0A8J3WL79"/>
<dbReference type="SMART" id="SM00823">
    <property type="entry name" value="PKS_PP"/>
    <property type="match status" value="1"/>
</dbReference>
<dbReference type="Pfam" id="PF00550">
    <property type="entry name" value="PP-binding"/>
    <property type="match status" value="1"/>
</dbReference>
<dbReference type="Gene3D" id="3.30.559.30">
    <property type="entry name" value="Nonribosomal peptide synthetase, condensation domain"/>
    <property type="match status" value="1"/>
</dbReference>
<dbReference type="Gene3D" id="3.30.559.10">
    <property type="entry name" value="Chloramphenicol acetyltransferase-like domain"/>
    <property type="match status" value="2"/>
</dbReference>
<dbReference type="GO" id="GO:0043041">
    <property type="term" value="P:amino acid activation for nonribosomal peptide biosynthetic process"/>
    <property type="evidence" value="ECO:0007669"/>
    <property type="project" value="TreeGrafter"/>
</dbReference>
<dbReference type="Pfam" id="PF00501">
    <property type="entry name" value="AMP-binding"/>
    <property type="match status" value="1"/>
</dbReference>
<name>A0A8J3WL79_9ACTN</name>
<dbReference type="GO" id="GO:0031177">
    <property type="term" value="F:phosphopantetheine binding"/>
    <property type="evidence" value="ECO:0007669"/>
    <property type="project" value="InterPro"/>
</dbReference>
<keyword evidence="7" id="KW-1185">Reference proteome</keyword>
<comment type="cofactor">
    <cofactor evidence="1">
        <name>pantetheine 4'-phosphate</name>
        <dbReference type="ChEBI" id="CHEBI:47942"/>
    </cofactor>
</comment>
<dbReference type="NCBIfam" id="TIGR01733">
    <property type="entry name" value="AA-adenyl-dom"/>
    <property type="match status" value="1"/>
</dbReference>
<dbReference type="GO" id="GO:0044550">
    <property type="term" value="P:secondary metabolite biosynthetic process"/>
    <property type="evidence" value="ECO:0007669"/>
    <property type="project" value="TreeGrafter"/>
</dbReference>
<dbReference type="CDD" id="cd19531">
    <property type="entry name" value="LCL_NRPS-like"/>
    <property type="match status" value="1"/>
</dbReference>